<dbReference type="EMBL" id="CP001699">
    <property type="protein sequence ID" value="ACU61801.1"/>
    <property type="molecule type" value="Genomic_DNA"/>
</dbReference>
<dbReference type="Proteomes" id="UP000002215">
    <property type="component" value="Chromosome"/>
</dbReference>
<evidence type="ECO:0000313" key="2">
    <source>
        <dbReference type="Proteomes" id="UP000002215"/>
    </source>
</evidence>
<dbReference type="KEGG" id="cpi:Cpin_4354"/>
<sequence>MQSDSRIYTIFLPANGYYYGKQTTLADYLDKVKNVSYLYYQPLLTAIIPGRKLSLGQLSDGDIFKTAATQEVAFPGGDPNLFNQV</sequence>
<name>A0A979G6N2_CHIPD</name>
<reference evidence="1 2" key="2">
    <citation type="journal article" date="2010" name="Stand. Genomic Sci.">
        <title>Complete genome sequence of Chitinophaga pinensis type strain (UQM 2034).</title>
        <authorList>
            <person name="Glavina Del Rio T."/>
            <person name="Abt B."/>
            <person name="Spring S."/>
            <person name="Lapidus A."/>
            <person name="Nolan M."/>
            <person name="Tice H."/>
            <person name="Copeland A."/>
            <person name="Cheng J.F."/>
            <person name="Chen F."/>
            <person name="Bruce D."/>
            <person name="Goodwin L."/>
            <person name="Pitluck S."/>
            <person name="Ivanova N."/>
            <person name="Mavromatis K."/>
            <person name="Mikhailova N."/>
            <person name="Pati A."/>
            <person name="Chen A."/>
            <person name="Palaniappan K."/>
            <person name="Land M."/>
            <person name="Hauser L."/>
            <person name="Chang Y.J."/>
            <person name="Jeffries C.D."/>
            <person name="Chain P."/>
            <person name="Saunders E."/>
            <person name="Detter J.C."/>
            <person name="Brettin T."/>
            <person name="Rohde M."/>
            <person name="Goker M."/>
            <person name="Bristow J."/>
            <person name="Eisen J.A."/>
            <person name="Markowitz V."/>
            <person name="Hugenholtz P."/>
            <person name="Kyrpides N.C."/>
            <person name="Klenk H.P."/>
            <person name="Lucas S."/>
        </authorList>
    </citation>
    <scope>NUCLEOTIDE SEQUENCE [LARGE SCALE GENOMIC DNA]</scope>
    <source>
        <strain evidence="2">ATCC 43595 / DSM 2588 / LMG 13176 / NBRC 15968 / NCIMB 11800 / UQM 2034</strain>
    </source>
</reference>
<gene>
    <name evidence="1" type="ordered locus">Cpin_4354</name>
</gene>
<evidence type="ECO:0000313" key="1">
    <source>
        <dbReference type="EMBL" id="ACU61801.1"/>
    </source>
</evidence>
<protein>
    <submittedName>
        <fullName evidence="1">Uncharacterized protein</fullName>
    </submittedName>
</protein>
<dbReference type="AlphaFoldDB" id="A0A979G6N2"/>
<accession>A0A979G6N2</accession>
<reference evidence="2" key="1">
    <citation type="submission" date="2009-08" db="EMBL/GenBank/DDBJ databases">
        <title>The complete genome of Chitinophaga pinensis DSM 2588.</title>
        <authorList>
            <consortium name="US DOE Joint Genome Institute (JGI-PGF)"/>
            <person name="Lucas S."/>
            <person name="Copeland A."/>
            <person name="Lapidus A."/>
            <person name="Glavina del Rio T."/>
            <person name="Dalin E."/>
            <person name="Tice H."/>
            <person name="Bruce D."/>
            <person name="Goodwin L."/>
            <person name="Pitluck S."/>
            <person name="Kyrpides N."/>
            <person name="Mavromatis K."/>
            <person name="Ivanova N."/>
            <person name="Mikhailova N."/>
            <person name="Sims D."/>
            <person name="Meinche L."/>
            <person name="Brettin T."/>
            <person name="Detter J.C."/>
            <person name="Han C."/>
            <person name="Larimer F."/>
            <person name="Land M."/>
            <person name="Hauser L."/>
            <person name="Markowitz V."/>
            <person name="Cheng J.-F."/>
            <person name="Hugenholtz P."/>
            <person name="Woyke T."/>
            <person name="Wu D."/>
            <person name="Spring S."/>
            <person name="Klenk H.-P."/>
            <person name="Eisen J.A."/>
        </authorList>
    </citation>
    <scope>NUCLEOTIDE SEQUENCE [LARGE SCALE GENOMIC DNA]</scope>
    <source>
        <strain evidence="2">ATCC 43595 / DSM 2588 / LMG 13176 / NBRC 15968 / NCIMB 11800 / UQM 2034</strain>
    </source>
</reference>
<proteinExistence type="predicted"/>
<dbReference type="RefSeq" id="WP_012791969.1">
    <property type="nucleotide sequence ID" value="NC_013132.1"/>
</dbReference>
<dbReference type="OrthoDB" id="662229at2"/>
<organism evidence="1 2">
    <name type="scientific">Chitinophaga pinensis (strain ATCC 43595 / DSM 2588 / LMG 13176 / NBRC 15968 / NCIMB 11800 / UQM 2034)</name>
    <dbReference type="NCBI Taxonomy" id="485918"/>
    <lineage>
        <taxon>Bacteria</taxon>
        <taxon>Pseudomonadati</taxon>
        <taxon>Bacteroidota</taxon>
        <taxon>Chitinophagia</taxon>
        <taxon>Chitinophagales</taxon>
        <taxon>Chitinophagaceae</taxon>
        <taxon>Chitinophaga</taxon>
    </lineage>
</organism>